<dbReference type="EMBL" id="MTYH01000080">
    <property type="protein sequence ID" value="PNP39647.1"/>
    <property type="molecule type" value="Genomic_DNA"/>
</dbReference>
<proteinExistence type="predicted"/>
<comment type="caution">
    <text evidence="1">The sequence shown here is derived from an EMBL/GenBank/DDBJ whole genome shotgun (WGS) entry which is preliminary data.</text>
</comment>
<organism evidence="1 2">
    <name type="scientific">Trichoderma gamsii</name>
    <dbReference type="NCBI Taxonomy" id="398673"/>
    <lineage>
        <taxon>Eukaryota</taxon>
        <taxon>Fungi</taxon>
        <taxon>Dikarya</taxon>
        <taxon>Ascomycota</taxon>
        <taxon>Pezizomycotina</taxon>
        <taxon>Sordariomycetes</taxon>
        <taxon>Hypocreomycetidae</taxon>
        <taxon>Hypocreales</taxon>
        <taxon>Hypocreaceae</taxon>
        <taxon>Trichoderma</taxon>
    </lineage>
</organism>
<accession>A0A2K0T292</accession>
<protein>
    <submittedName>
        <fullName evidence="1">Uncharacterized protein</fullName>
    </submittedName>
</protein>
<evidence type="ECO:0000313" key="2">
    <source>
        <dbReference type="Proteomes" id="UP000236546"/>
    </source>
</evidence>
<evidence type="ECO:0000313" key="1">
    <source>
        <dbReference type="EMBL" id="PNP39647.1"/>
    </source>
</evidence>
<name>A0A2K0T292_9HYPO</name>
<reference evidence="1 2" key="1">
    <citation type="submission" date="2017-02" db="EMBL/GenBank/DDBJ databases">
        <title>Genomes of Trichoderma spp. with biocontrol activity.</title>
        <authorList>
            <person name="Gardiner D."/>
            <person name="Kazan K."/>
            <person name="Vos C."/>
            <person name="Harvey P."/>
        </authorList>
    </citation>
    <scope>NUCLEOTIDE SEQUENCE [LARGE SCALE GENOMIC DNA]</scope>
    <source>
        <strain evidence="1 2">A5MH</strain>
    </source>
</reference>
<dbReference type="AlphaFoldDB" id="A0A2K0T292"/>
<sequence length="137" mass="14551">MSSATSLEELLMPSAPVPPGYISKLPEKIISIPLNIAADAVKTVAEIGEKGTATYKNYEEAKAARCQAAVFKTVDKRLPGLLDDTQELLQSGKERNDAIACSAKHMAARYEKLVSAQVNCADTVQQSARGINAAVSS</sequence>
<dbReference type="Proteomes" id="UP000236546">
    <property type="component" value="Unassembled WGS sequence"/>
</dbReference>
<gene>
    <name evidence="1" type="ORF">TGAMA5MH_08465</name>
</gene>